<dbReference type="EMBL" id="MU004183">
    <property type="protein sequence ID" value="KAF2500466.1"/>
    <property type="molecule type" value="Genomic_DNA"/>
</dbReference>
<evidence type="ECO:0000313" key="3">
    <source>
        <dbReference type="Proteomes" id="UP000799750"/>
    </source>
</evidence>
<reference evidence="2" key="1">
    <citation type="journal article" date="2020" name="Stud. Mycol.">
        <title>101 Dothideomycetes genomes: a test case for predicting lifestyles and emergence of pathogens.</title>
        <authorList>
            <person name="Haridas S."/>
            <person name="Albert R."/>
            <person name="Binder M."/>
            <person name="Bloem J."/>
            <person name="Labutti K."/>
            <person name="Salamov A."/>
            <person name="Andreopoulos B."/>
            <person name="Baker S."/>
            <person name="Barry K."/>
            <person name="Bills G."/>
            <person name="Bluhm B."/>
            <person name="Cannon C."/>
            <person name="Castanera R."/>
            <person name="Culley D."/>
            <person name="Daum C."/>
            <person name="Ezra D."/>
            <person name="Gonzalez J."/>
            <person name="Henrissat B."/>
            <person name="Kuo A."/>
            <person name="Liang C."/>
            <person name="Lipzen A."/>
            <person name="Lutzoni F."/>
            <person name="Magnuson J."/>
            <person name="Mondo S."/>
            <person name="Nolan M."/>
            <person name="Ohm R."/>
            <person name="Pangilinan J."/>
            <person name="Park H.-J."/>
            <person name="Ramirez L."/>
            <person name="Alfaro M."/>
            <person name="Sun H."/>
            <person name="Tritt A."/>
            <person name="Yoshinaga Y."/>
            <person name="Zwiers L.-H."/>
            <person name="Turgeon B."/>
            <person name="Goodwin S."/>
            <person name="Spatafora J."/>
            <person name="Crous P."/>
            <person name="Grigoriev I."/>
        </authorList>
    </citation>
    <scope>NUCLEOTIDE SEQUENCE</scope>
    <source>
        <strain evidence="2">CBS 269.34</strain>
    </source>
</reference>
<accession>A0A6A6R7M0</accession>
<dbReference type="AlphaFoldDB" id="A0A6A6R7M0"/>
<evidence type="ECO:0000313" key="2">
    <source>
        <dbReference type="EMBL" id="KAF2500466.1"/>
    </source>
</evidence>
<feature type="compositionally biased region" description="Low complexity" evidence="1">
    <location>
        <begin position="24"/>
        <end position="33"/>
    </location>
</feature>
<evidence type="ECO:0000256" key="1">
    <source>
        <dbReference type="SAM" id="MobiDB-lite"/>
    </source>
</evidence>
<dbReference type="Proteomes" id="UP000799750">
    <property type="component" value="Unassembled WGS sequence"/>
</dbReference>
<organism evidence="2 3">
    <name type="scientific">Lophium mytilinum</name>
    <dbReference type="NCBI Taxonomy" id="390894"/>
    <lineage>
        <taxon>Eukaryota</taxon>
        <taxon>Fungi</taxon>
        <taxon>Dikarya</taxon>
        <taxon>Ascomycota</taxon>
        <taxon>Pezizomycotina</taxon>
        <taxon>Dothideomycetes</taxon>
        <taxon>Pleosporomycetidae</taxon>
        <taxon>Mytilinidiales</taxon>
        <taxon>Mytilinidiaceae</taxon>
        <taxon>Lophium</taxon>
    </lineage>
</organism>
<protein>
    <submittedName>
        <fullName evidence="2">Uncharacterized protein</fullName>
    </submittedName>
</protein>
<feature type="compositionally biased region" description="Low complexity" evidence="1">
    <location>
        <begin position="41"/>
        <end position="51"/>
    </location>
</feature>
<gene>
    <name evidence="2" type="ORF">BU16DRAFT_578416</name>
</gene>
<name>A0A6A6R7M0_9PEZI</name>
<keyword evidence="3" id="KW-1185">Reference proteome</keyword>
<proteinExistence type="predicted"/>
<feature type="region of interest" description="Disordered" evidence="1">
    <location>
        <begin position="1"/>
        <end position="54"/>
    </location>
</feature>
<feature type="region of interest" description="Disordered" evidence="1">
    <location>
        <begin position="110"/>
        <end position="137"/>
    </location>
</feature>
<sequence length="283" mass="31284">MSCYRRDWPTDSVQARSAPLPVATSTPTTTSTTSKDDKQSDPTPTTVTTSTLLRGPLRAPWTLAESASLDHTAPLPKSQNRRAYTFTDDSATSIYGGIIPCSFRQSVNSSQSRSFSKPQLPPPYSQRPDLSPVTSSQSMFPTNSSHFSYCRIYSRHGPTCPHEVHHDLFDTAGLPLDHIYDEVTWDNREFSVTAPHSSKSRSANHSMRVVDDAIDIGDKVERARSAATIRSTKVQDSVGIPWYVLERTQSGLICASEIPAPPWDRSIVEKMVNGRANVDPMGW</sequence>